<proteinExistence type="predicted"/>
<dbReference type="Ensembl" id="ENSXETT00000109685">
    <property type="protein sequence ID" value="ENSXETP00000113990"/>
    <property type="gene ID" value="ENSXETG00000047751"/>
</dbReference>
<dbReference type="InParanoid" id="A0A803K106"/>
<dbReference type="InterPro" id="IPR058912">
    <property type="entry name" value="HTH_animal"/>
</dbReference>
<dbReference type="PROSITE" id="PS50878">
    <property type="entry name" value="RT_POL"/>
    <property type="match status" value="1"/>
</dbReference>
<evidence type="ECO:0000313" key="2">
    <source>
        <dbReference type="Ensembl" id="ENSXETP00000113990"/>
    </source>
</evidence>
<reference evidence="2" key="1">
    <citation type="journal article" date="2010" name="Science">
        <title>The genome of the Western clawed frog Xenopus tropicalis.</title>
        <authorList>
            <person name="Hellsten U."/>
            <person name="Harland R.M."/>
            <person name="Gilchrist M.J."/>
            <person name="Hendrix D."/>
            <person name="Jurka J."/>
            <person name="Kapitonov V."/>
            <person name="Ovcharenko I."/>
            <person name="Putnam N.H."/>
            <person name="Shu S."/>
            <person name="Taher L."/>
            <person name="Blitz I.L."/>
            <person name="Blumberg B."/>
            <person name="Dichmann D.S."/>
            <person name="Dubchak I."/>
            <person name="Amaya E."/>
            <person name="Detter J.C."/>
            <person name="Fletcher R."/>
            <person name="Gerhard D.S."/>
            <person name="Goodstein D."/>
            <person name="Graves T."/>
            <person name="Grigoriev I.V."/>
            <person name="Grimwood J."/>
            <person name="Kawashima T."/>
            <person name="Lindquist E."/>
            <person name="Lucas S.M."/>
            <person name="Mead P.E."/>
            <person name="Mitros T."/>
            <person name="Ogino H."/>
            <person name="Ohta Y."/>
            <person name="Poliakov A.V."/>
            <person name="Pollet N."/>
            <person name="Robert J."/>
            <person name="Salamov A."/>
            <person name="Sater A.K."/>
            <person name="Schmutz J."/>
            <person name="Terry A."/>
            <person name="Vize P.D."/>
            <person name="Warren W.C."/>
            <person name="Wells D."/>
            <person name="Wills A."/>
            <person name="Wilson R.K."/>
            <person name="Zimmerman L.B."/>
            <person name="Zorn A.M."/>
            <person name="Grainger R."/>
            <person name="Grammer T."/>
            <person name="Khokha M.K."/>
            <person name="Richardson P.M."/>
            <person name="Rokhsar D.S."/>
        </authorList>
    </citation>
    <scope>NUCLEOTIDE SEQUENCE [LARGE SCALE GENOMIC DNA]</scope>
    <source>
        <strain evidence="2">Nigerian</strain>
    </source>
</reference>
<organism evidence="2">
    <name type="scientific">Xenopus tropicalis</name>
    <name type="common">Western clawed frog</name>
    <name type="synonym">Silurana tropicalis</name>
    <dbReference type="NCBI Taxonomy" id="8364"/>
    <lineage>
        <taxon>Eukaryota</taxon>
        <taxon>Metazoa</taxon>
        <taxon>Chordata</taxon>
        <taxon>Craniata</taxon>
        <taxon>Vertebrata</taxon>
        <taxon>Euteleostomi</taxon>
        <taxon>Amphibia</taxon>
        <taxon>Batrachia</taxon>
        <taxon>Anura</taxon>
        <taxon>Pipoidea</taxon>
        <taxon>Pipidae</taxon>
        <taxon>Xenopodinae</taxon>
        <taxon>Xenopus</taxon>
        <taxon>Silurana</taxon>
    </lineage>
</organism>
<sequence length="487" mass="56074">MSKIETAALVELQSMSNITIKPSDKGGAIVILDTDKYITEIERQLSDPSVYIRLRGDPTESFKRELNLMLQDAVQSNIITFSTFQYIWVEFPLVPLIYILPKIHKDPINPPGRPIVAGVGSLTSRAAEVLDKVISPLVQQTRSYVRDTTDFLQKLSEIGQLSDEFLLATFDVTSLYTSIPHVEGINAVKKLLCECGQYSSVEVNFFVQILSFILQKNFFKFQDKFYLQIRGTAMGSKVAPAYANSFMSWFEEEHVYSNALFTRHCCAWWRYIDDVFLLWRGDLESLSVFRDEINVVHQDIKFTMTADTHKIVFLDVEITKNIDRFHTRIYTKPTDRNQLLRYDSFHPSSVKKSVPISQFTRVCRIANDEDTVNDDLNKMEKKLGDRGYPKKVLQEGLSKVSNYSGPNKMKKNRMGQRVTFVSQYHTYSHQIQTVLNRHWHLLRESYPSISTFQQPPMMSFRRGGTIGSKLVRAEVPPVPKRFTFLGP</sequence>
<dbReference type="Pfam" id="PF26215">
    <property type="entry name" value="HTH_animal"/>
    <property type="match status" value="1"/>
</dbReference>
<dbReference type="PANTHER" id="PTHR21301">
    <property type="entry name" value="REVERSE TRANSCRIPTASE"/>
    <property type="match status" value="1"/>
</dbReference>
<name>A0A803K106_XENTR</name>
<evidence type="ECO:0000259" key="1">
    <source>
        <dbReference type="PROSITE" id="PS50878"/>
    </source>
</evidence>
<dbReference type="AlphaFoldDB" id="A0A803K106"/>
<dbReference type="GeneTree" id="ENSGT00940000154669"/>
<accession>A0A803K106</accession>
<protein>
    <recommendedName>
        <fullName evidence="1">Reverse transcriptase domain-containing protein</fullName>
    </recommendedName>
</protein>
<dbReference type="PANTHER" id="PTHR21301:SF12">
    <property type="match status" value="1"/>
</dbReference>
<feature type="domain" description="Reverse transcriptase" evidence="1">
    <location>
        <begin position="81"/>
        <end position="329"/>
    </location>
</feature>
<reference evidence="2" key="2">
    <citation type="submission" date="2021-03" db="UniProtKB">
        <authorList>
            <consortium name="Ensembl"/>
        </authorList>
    </citation>
    <scope>IDENTIFICATION</scope>
</reference>
<dbReference type="InterPro" id="IPR000477">
    <property type="entry name" value="RT_dom"/>
</dbReference>